<comment type="subcellular location">
    <subcellularLocation>
        <location evidence="1 12">Cell outer membrane</location>
        <topology evidence="1 12">Multi-pass membrane protein</topology>
    </subcellularLocation>
</comment>
<dbReference type="RefSeq" id="WP_094475321.1">
    <property type="nucleotide sequence ID" value="NZ_NOXT01000130.1"/>
</dbReference>
<sequence length="267" mass="29290">MPWLRTTAGLRVERSRARFTDNISGVTGRTEDTAVTPRLGVTILPGNGFALFANWGRSFNPETSTRPLVDRAVALPSLGEQFEAGARWESRDGLLRASASWFRITKTNVRVAEPAPSPADRQSGEQRSQGIELDLALQPVKGLAFEAAYAFTDAEVTADRTLLGRQLNQVPRHAASLWARGDVPRHVGVGVGATIVDARFIDPANSFRLPGYARFDAALYLQPLEAVQVQLNLINIGNARYFENGNTNNNFYPGQPRTLRASALVRF</sequence>
<evidence type="ECO:0000256" key="10">
    <source>
        <dbReference type="ARBA" id="ARBA00023136"/>
    </source>
</evidence>
<dbReference type="InterPro" id="IPR039426">
    <property type="entry name" value="TonB-dep_rcpt-like"/>
</dbReference>
<dbReference type="PANTHER" id="PTHR32552:SF68">
    <property type="entry name" value="FERRICHROME OUTER MEMBRANE TRANSPORTER_PHAGE RECEPTOR"/>
    <property type="match status" value="1"/>
</dbReference>
<keyword evidence="16" id="KW-1185">Reference proteome</keyword>
<evidence type="ECO:0000256" key="11">
    <source>
        <dbReference type="ARBA" id="ARBA00023237"/>
    </source>
</evidence>
<feature type="short sequence motif" description="TonB C-terminal box" evidence="13">
    <location>
        <begin position="250"/>
        <end position="267"/>
    </location>
</feature>
<evidence type="ECO:0000256" key="6">
    <source>
        <dbReference type="ARBA" id="ARBA00022729"/>
    </source>
</evidence>
<keyword evidence="9" id="KW-0798">TonB box</keyword>
<dbReference type="PANTHER" id="PTHR32552">
    <property type="entry name" value="FERRICHROME IRON RECEPTOR-RELATED"/>
    <property type="match status" value="1"/>
</dbReference>
<dbReference type="InterPro" id="IPR000531">
    <property type="entry name" value="Beta-barrel_TonB"/>
</dbReference>
<dbReference type="PROSITE" id="PS01156">
    <property type="entry name" value="TONB_DEPENDENT_REC_2"/>
    <property type="match status" value="1"/>
</dbReference>
<protein>
    <recommendedName>
        <fullName evidence="14">TonB-dependent receptor-like beta-barrel domain-containing protein</fullName>
    </recommendedName>
</protein>
<evidence type="ECO:0000256" key="9">
    <source>
        <dbReference type="ARBA" id="ARBA00023077"/>
    </source>
</evidence>
<keyword evidence="10 12" id="KW-0472">Membrane</keyword>
<keyword evidence="4" id="KW-0410">Iron transport</keyword>
<dbReference type="GO" id="GO:0015344">
    <property type="term" value="F:siderophore uptake transmembrane transporter activity"/>
    <property type="evidence" value="ECO:0007669"/>
    <property type="project" value="TreeGrafter"/>
</dbReference>
<evidence type="ECO:0000256" key="4">
    <source>
        <dbReference type="ARBA" id="ARBA00022496"/>
    </source>
</evidence>
<keyword evidence="3 12" id="KW-1134">Transmembrane beta strand</keyword>
<gene>
    <name evidence="15" type="ORF">CHU93_16970</name>
</gene>
<comment type="caution">
    <text evidence="15">The sequence shown here is derived from an EMBL/GenBank/DDBJ whole genome shotgun (WGS) entry which is preliminary data.</text>
</comment>
<evidence type="ECO:0000313" key="16">
    <source>
        <dbReference type="Proteomes" id="UP000216991"/>
    </source>
</evidence>
<name>A0A255Y380_9SPHN</name>
<evidence type="ECO:0000256" key="8">
    <source>
        <dbReference type="ARBA" id="ARBA00023065"/>
    </source>
</evidence>
<evidence type="ECO:0000256" key="5">
    <source>
        <dbReference type="ARBA" id="ARBA00022692"/>
    </source>
</evidence>
<keyword evidence="2 12" id="KW-0813">Transport</keyword>
<feature type="domain" description="TonB-dependent receptor-like beta-barrel" evidence="14">
    <location>
        <begin position="4"/>
        <end position="236"/>
    </location>
</feature>
<dbReference type="InterPro" id="IPR036942">
    <property type="entry name" value="Beta-barrel_TonB_sf"/>
</dbReference>
<accession>A0A255Y380</accession>
<evidence type="ECO:0000256" key="2">
    <source>
        <dbReference type="ARBA" id="ARBA00022448"/>
    </source>
</evidence>
<keyword evidence="5 12" id="KW-0812">Transmembrane</keyword>
<dbReference type="Pfam" id="PF00593">
    <property type="entry name" value="TonB_dep_Rec_b-barrel"/>
    <property type="match status" value="1"/>
</dbReference>
<reference evidence="15 16" key="1">
    <citation type="submission" date="2017-07" db="EMBL/GenBank/DDBJ databases">
        <title>Sandarakinorhabdus cyanobacteriorum sp. nov., a novel bacterium isolated from cyanobacterial aggregates in a eutrophic lake.</title>
        <authorList>
            <person name="Cai H."/>
        </authorList>
    </citation>
    <scope>NUCLEOTIDE SEQUENCE [LARGE SCALE GENOMIC DNA]</scope>
    <source>
        <strain evidence="15 16">TH057</strain>
    </source>
</reference>
<proteinExistence type="inferred from homology"/>
<keyword evidence="7" id="KW-0408">Iron</keyword>
<evidence type="ECO:0000313" key="15">
    <source>
        <dbReference type="EMBL" id="OYQ23668.1"/>
    </source>
</evidence>
<keyword evidence="11 12" id="KW-0998">Cell outer membrane</keyword>
<dbReference type="Gene3D" id="2.40.170.20">
    <property type="entry name" value="TonB-dependent receptor, beta-barrel domain"/>
    <property type="match status" value="1"/>
</dbReference>
<evidence type="ECO:0000259" key="14">
    <source>
        <dbReference type="Pfam" id="PF00593"/>
    </source>
</evidence>
<dbReference type="AlphaFoldDB" id="A0A255Y380"/>
<organism evidence="15 16">
    <name type="scientific">Sandarakinorhabdus cyanobacteriorum</name>
    <dbReference type="NCBI Taxonomy" id="1981098"/>
    <lineage>
        <taxon>Bacteria</taxon>
        <taxon>Pseudomonadati</taxon>
        <taxon>Pseudomonadota</taxon>
        <taxon>Alphaproteobacteria</taxon>
        <taxon>Sphingomonadales</taxon>
        <taxon>Sphingosinicellaceae</taxon>
        <taxon>Sandarakinorhabdus</taxon>
    </lineage>
</organism>
<evidence type="ECO:0000256" key="1">
    <source>
        <dbReference type="ARBA" id="ARBA00004571"/>
    </source>
</evidence>
<dbReference type="GO" id="GO:0009279">
    <property type="term" value="C:cell outer membrane"/>
    <property type="evidence" value="ECO:0007669"/>
    <property type="project" value="UniProtKB-SubCell"/>
</dbReference>
<dbReference type="InterPro" id="IPR010917">
    <property type="entry name" value="TonB_rcpt_CS"/>
</dbReference>
<dbReference type="EMBL" id="NOXT01000130">
    <property type="protein sequence ID" value="OYQ23668.1"/>
    <property type="molecule type" value="Genomic_DNA"/>
</dbReference>
<dbReference type="SUPFAM" id="SSF56935">
    <property type="entry name" value="Porins"/>
    <property type="match status" value="1"/>
</dbReference>
<evidence type="ECO:0000256" key="13">
    <source>
        <dbReference type="PROSITE-ProRule" id="PRU10144"/>
    </source>
</evidence>
<keyword evidence="8" id="KW-0406">Ion transport</keyword>
<dbReference type="OrthoDB" id="9760333at2"/>
<comment type="similarity">
    <text evidence="12">Belongs to the TonB-dependent receptor family.</text>
</comment>
<dbReference type="Proteomes" id="UP000216991">
    <property type="component" value="Unassembled WGS sequence"/>
</dbReference>
<evidence type="ECO:0000256" key="3">
    <source>
        <dbReference type="ARBA" id="ARBA00022452"/>
    </source>
</evidence>
<evidence type="ECO:0000256" key="12">
    <source>
        <dbReference type="PROSITE-ProRule" id="PRU01360"/>
    </source>
</evidence>
<keyword evidence="6" id="KW-0732">Signal</keyword>
<dbReference type="PROSITE" id="PS52016">
    <property type="entry name" value="TONB_DEPENDENT_REC_3"/>
    <property type="match status" value="1"/>
</dbReference>
<evidence type="ECO:0000256" key="7">
    <source>
        <dbReference type="ARBA" id="ARBA00023004"/>
    </source>
</evidence>